<keyword evidence="1" id="KW-1133">Transmembrane helix</keyword>
<dbReference type="AlphaFoldDB" id="A0A8H7DD37"/>
<evidence type="ECO:0000313" key="4">
    <source>
        <dbReference type="Proteomes" id="UP000623467"/>
    </source>
</evidence>
<feature type="transmembrane region" description="Helical" evidence="1">
    <location>
        <begin position="288"/>
        <end position="306"/>
    </location>
</feature>
<feature type="signal peptide" evidence="2">
    <location>
        <begin position="1"/>
        <end position="17"/>
    </location>
</feature>
<feature type="transmembrane region" description="Helical" evidence="1">
    <location>
        <begin position="199"/>
        <end position="217"/>
    </location>
</feature>
<keyword evidence="2" id="KW-0732">Signal</keyword>
<evidence type="ECO:0000313" key="3">
    <source>
        <dbReference type="EMBL" id="KAF7369985.1"/>
    </source>
</evidence>
<dbReference type="PANTHER" id="PTHR35043">
    <property type="entry name" value="TRANSCRIPTION FACTOR DOMAIN-CONTAINING PROTEIN"/>
    <property type="match status" value="1"/>
</dbReference>
<dbReference type="EMBL" id="JACAZH010000004">
    <property type="protein sequence ID" value="KAF7369985.1"/>
    <property type="molecule type" value="Genomic_DNA"/>
</dbReference>
<protein>
    <submittedName>
        <fullName evidence="3">Uncharacterized protein</fullName>
    </submittedName>
</protein>
<feature type="transmembrane region" description="Helical" evidence="1">
    <location>
        <begin position="318"/>
        <end position="345"/>
    </location>
</feature>
<organism evidence="3 4">
    <name type="scientific">Mycena sanguinolenta</name>
    <dbReference type="NCBI Taxonomy" id="230812"/>
    <lineage>
        <taxon>Eukaryota</taxon>
        <taxon>Fungi</taxon>
        <taxon>Dikarya</taxon>
        <taxon>Basidiomycota</taxon>
        <taxon>Agaricomycotina</taxon>
        <taxon>Agaricomycetes</taxon>
        <taxon>Agaricomycetidae</taxon>
        <taxon>Agaricales</taxon>
        <taxon>Marasmiineae</taxon>
        <taxon>Mycenaceae</taxon>
        <taxon>Mycena</taxon>
    </lineage>
</organism>
<proteinExistence type="predicted"/>
<feature type="chain" id="PRO_5034074835" evidence="2">
    <location>
        <begin position="18"/>
        <end position="398"/>
    </location>
</feature>
<reference evidence="3" key="1">
    <citation type="submission" date="2020-05" db="EMBL/GenBank/DDBJ databases">
        <title>Mycena genomes resolve the evolution of fungal bioluminescence.</title>
        <authorList>
            <person name="Tsai I.J."/>
        </authorList>
    </citation>
    <scope>NUCLEOTIDE SEQUENCE</scope>
    <source>
        <strain evidence="3">160909Yilan</strain>
    </source>
</reference>
<comment type="caution">
    <text evidence="3">The sequence shown here is derived from an EMBL/GenBank/DDBJ whole genome shotgun (WGS) entry which is preliminary data.</text>
</comment>
<evidence type="ECO:0000256" key="1">
    <source>
        <dbReference type="SAM" id="Phobius"/>
    </source>
</evidence>
<sequence length="398" mass="43737">MLLILLAVHLLSKDGKAALLSHSLDARATADSCDDINSCRTFFSIVSGCLATIFACTWVSVHPNVPPPNQSRLQLFWRRLKMMLIAMIAPEVMVGFAARQHLGTHELSKKFGFSTMHGMFVSMGGFVTSDEHPIATIEQLEDSTLGPELQAAIQKISEKDITDKSKGDAFSKGIALLQGLWFILQTLARVHQRLAITQLEVATLAFAVVNIFIWLLWWNKPLDVQRPIVIGPPTQPDTETVTLPGQPSRWTRFGGAIAGDYLGEYKPLSSISVPSFWSLNDNDAQGKATHILVLVGTVFGAIHCAAWNTTFPTPAEMWIWRTSSLVIIAVPVLTLLTGIALLFVVEPGQDGINVVAMSFISIYIVARIVLIVLPLVELRFLPASAFVDVNWSTYIPHI</sequence>
<keyword evidence="1" id="KW-0812">Transmembrane</keyword>
<keyword evidence="4" id="KW-1185">Reference proteome</keyword>
<accession>A0A8H7DD37</accession>
<dbReference type="Proteomes" id="UP000623467">
    <property type="component" value="Unassembled WGS sequence"/>
</dbReference>
<keyword evidence="1" id="KW-0472">Membrane</keyword>
<gene>
    <name evidence="3" type="ORF">MSAN_00628400</name>
</gene>
<feature type="transmembrane region" description="Helical" evidence="1">
    <location>
        <begin position="351"/>
        <end position="376"/>
    </location>
</feature>
<dbReference type="PANTHER" id="PTHR35043:SF7">
    <property type="entry name" value="TRANSCRIPTION FACTOR DOMAIN-CONTAINING PROTEIN"/>
    <property type="match status" value="1"/>
</dbReference>
<dbReference type="OrthoDB" id="9451547at2759"/>
<name>A0A8H7DD37_9AGAR</name>
<evidence type="ECO:0000256" key="2">
    <source>
        <dbReference type="SAM" id="SignalP"/>
    </source>
</evidence>